<keyword evidence="1" id="KW-1133">Transmembrane helix</keyword>
<evidence type="ECO:0000259" key="2">
    <source>
        <dbReference type="Pfam" id="PF00892"/>
    </source>
</evidence>
<dbReference type="eggNOG" id="COG0697">
    <property type="taxonomic scope" value="Bacteria"/>
</dbReference>
<keyword evidence="1" id="KW-0812">Transmembrane</keyword>
<accession>A3UAR7</accession>
<dbReference type="GO" id="GO:0016020">
    <property type="term" value="C:membrane"/>
    <property type="evidence" value="ECO:0007669"/>
    <property type="project" value="InterPro"/>
</dbReference>
<feature type="transmembrane region" description="Helical" evidence="1">
    <location>
        <begin position="113"/>
        <end position="134"/>
    </location>
</feature>
<feature type="domain" description="EamA" evidence="2">
    <location>
        <begin position="149"/>
        <end position="253"/>
    </location>
</feature>
<dbReference type="Pfam" id="PF00892">
    <property type="entry name" value="EamA"/>
    <property type="match status" value="1"/>
</dbReference>
<keyword evidence="1" id="KW-0472">Membrane</keyword>
<dbReference type="Gene3D" id="1.10.3730.20">
    <property type="match status" value="2"/>
</dbReference>
<dbReference type="KEGG" id="cat:CA2559_12723"/>
<dbReference type="Proteomes" id="UP000002297">
    <property type="component" value="Chromosome"/>
</dbReference>
<dbReference type="AlphaFoldDB" id="A3UAR7"/>
<proteinExistence type="predicted"/>
<organism evidence="3 4">
    <name type="scientific">Croceibacter atlanticus (strain ATCC BAA-628 / JCM 21780 / CIP 108009 / IAM 15332 / KCTC 12090 / HTCC2559)</name>
    <dbReference type="NCBI Taxonomy" id="216432"/>
    <lineage>
        <taxon>Bacteria</taxon>
        <taxon>Pseudomonadati</taxon>
        <taxon>Bacteroidota</taxon>
        <taxon>Flavobacteriia</taxon>
        <taxon>Flavobacteriales</taxon>
        <taxon>Flavobacteriaceae</taxon>
        <taxon>Croceibacter</taxon>
    </lineage>
</organism>
<reference evidence="3 4" key="1">
    <citation type="journal article" date="2010" name="J. Bacteriol.">
        <title>The complete genome sequence of Croceibacter atlanticus HTCC2559T.</title>
        <authorList>
            <person name="Oh H.M."/>
            <person name="Kang I."/>
            <person name="Ferriera S."/>
            <person name="Giovannoni S.J."/>
            <person name="Cho J.C."/>
        </authorList>
    </citation>
    <scope>NUCLEOTIDE SEQUENCE [LARGE SCALE GENOMIC DNA]</scope>
    <source>
        <strain evidence="4">ATCC BAA-628 / HTCC2559 / KCTC 12090</strain>
    </source>
</reference>
<feature type="transmembrane region" description="Helical" evidence="1">
    <location>
        <begin position="28"/>
        <end position="48"/>
    </location>
</feature>
<dbReference type="InterPro" id="IPR037185">
    <property type="entry name" value="EmrE-like"/>
</dbReference>
<feature type="transmembrane region" description="Helical" evidence="1">
    <location>
        <begin position="179"/>
        <end position="197"/>
    </location>
</feature>
<feature type="transmembrane region" description="Helical" evidence="1">
    <location>
        <begin position="237"/>
        <end position="255"/>
    </location>
</feature>
<name>A3UAR7_CROAH</name>
<gene>
    <name evidence="3" type="ordered locus">CA2559_12723</name>
</gene>
<protein>
    <recommendedName>
        <fullName evidence="2">EamA domain-containing protein</fullName>
    </recommendedName>
</protein>
<feature type="transmembrane region" description="Helical" evidence="1">
    <location>
        <begin position="83"/>
        <end position="101"/>
    </location>
</feature>
<dbReference type="SUPFAM" id="SSF103481">
    <property type="entry name" value="Multidrug resistance efflux transporter EmrE"/>
    <property type="match status" value="2"/>
</dbReference>
<feature type="transmembrane region" description="Helical" evidence="1">
    <location>
        <begin position="209"/>
        <end position="230"/>
    </location>
</feature>
<sequence length="256" mass="27559">MNYIVAGSCGLIGYSGKVSISKIPEYDWFYGAIGLGVLFIIVFNLMAVTTQKSGLSVVSVASKMSVIAPIIFGILYYNEGTSVLKILGILLALSAVYFSSIKSKDGISIKAKNLVFPVLVFLGSGIIDTSIKFLENEYVAQDDVPLFSSVLFFMAFITGLFVLGFQALKGTLKITFKNIIAGVALGVPNYFSIYFLIQALRGNGLESSTVFTINNVAIVMFSTILGIVIFKEKLIPKNWLGVALAIISIILVASTI</sequence>
<feature type="transmembrane region" description="Helical" evidence="1">
    <location>
        <begin position="55"/>
        <end position="77"/>
    </location>
</feature>
<evidence type="ECO:0000256" key="1">
    <source>
        <dbReference type="SAM" id="Phobius"/>
    </source>
</evidence>
<evidence type="ECO:0000313" key="3">
    <source>
        <dbReference type="EMBL" id="EAP86903.1"/>
    </source>
</evidence>
<dbReference type="HOGENOM" id="CLU_062241_1_0_10"/>
<dbReference type="STRING" id="216432.CA2559_12723"/>
<evidence type="ECO:0000313" key="4">
    <source>
        <dbReference type="Proteomes" id="UP000002297"/>
    </source>
</evidence>
<dbReference type="EMBL" id="CP002046">
    <property type="protein sequence ID" value="EAP86903.1"/>
    <property type="molecule type" value="Genomic_DNA"/>
</dbReference>
<feature type="transmembrane region" description="Helical" evidence="1">
    <location>
        <begin position="146"/>
        <end position="167"/>
    </location>
</feature>
<keyword evidence="4" id="KW-1185">Reference proteome</keyword>
<dbReference type="InterPro" id="IPR000620">
    <property type="entry name" value="EamA_dom"/>
</dbReference>